<feature type="region of interest" description="Disordered" evidence="3">
    <location>
        <begin position="1"/>
        <end position="237"/>
    </location>
</feature>
<dbReference type="Gene3D" id="1.10.340.30">
    <property type="entry name" value="Hypothetical protein, domain 2"/>
    <property type="match status" value="1"/>
</dbReference>
<dbReference type="GO" id="GO:0003824">
    <property type="term" value="F:catalytic activity"/>
    <property type="evidence" value="ECO:0007669"/>
    <property type="project" value="InterPro"/>
</dbReference>
<feature type="compositionally biased region" description="Basic and acidic residues" evidence="3">
    <location>
        <begin position="341"/>
        <end position="352"/>
    </location>
</feature>
<feature type="region of interest" description="Disordered" evidence="3">
    <location>
        <begin position="275"/>
        <end position="462"/>
    </location>
</feature>
<dbReference type="GO" id="GO:0005634">
    <property type="term" value="C:nucleus"/>
    <property type="evidence" value="ECO:0007669"/>
    <property type="project" value="UniProtKB-SubCell"/>
</dbReference>
<comment type="caution">
    <text evidence="5">The sequence shown here is derived from an EMBL/GenBank/DDBJ whole genome shotgun (WGS) entry which is preliminary data.</text>
</comment>
<proteinExistence type="predicted"/>
<evidence type="ECO:0000256" key="1">
    <source>
        <dbReference type="ARBA" id="ARBA00004123"/>
    </source>
</evidence>
<dbReference type="InterPro" id="IPR003265">
    <property type="entry name" value="HhH-GPD_domain"/>
</dbReference>
<dbReference type="InterPro" id="IPR011257">
    <property type="entry name" value="DNA_glycosylase"/>
</dbReference>
<dbReference type="Proteomes" id="UP000479691">
    <property type="component" value="Unassembled WGS sequence"/>
</dbReference>
<dbReference type="Pfam" id="PF00730">
    <property type="entry name" value="HhH-GPD"/>
    <property type="match status" value="1"/>
</dbReference>
<dbReference type="InterPro" id="IPR045138">
    <property type="entry name" value="MeCP2/MBD4"/>
</dbReference>
<organism evidence="5 6">
    <name type="scientific">Orbilia oligospora</name>
    <name type="common">Nematode-trapping fungus</name>
    <name type="synonym">Arthrobotrys oligospora</name>
    <dbReference type="NCBI Taxonomy" id="2813651"/>
    <lineage>
        <taxon>Eukaryota</taxon>
        <taxon>Fungi</taxon>
        <taxon>Dikarya</taxon>
        <taxon>Ascomycota</taxon>
        <taxon>Pezizomycotina</taxon>
        <taxon>Orbiliomycetes</taxon>
        <taxon>Orbiliales</taxon>
        <taxon>Orbiliaceae</taxon>
        <taxon>Orbilia</taxon>
    </lineage>
</organism>
<protein>
    <recommendedName>
        <fullName evidence="4">HhH-GPD domain-containing protein</fullName>
    </recommendedName>
</protein>
<feature type="compositionally biased region" description="Basic and acidic residues" evidence="3">
    <location>
        <begin position="134"/>
        <end position="144"/>
    </location>
</feature>
<evidence type="ECO:0000259" key="4">
    <source>
        <dbReference type="Pfam" id="PF00730"/>
    </source>
</evidence>
<dbReference type="AlphaFoldDB" id="A0A7C8Q054"/>
<comment type="subcellular location">
    <subcellularLocation>
        <location evidence="1">Nucleus</location>
    </subcellularLocation>
</comment>
<feature type="compositionally biased region" description="Low complexity" evidence="3">
    <location>
        <begin position="216"/>
        <end position="229"/>
    </location>
</feature>
<feature type="compositionally biased region" description="Basic and acidic residues" evidence="3">
    <location>
        <begin position="309"/>
        <end position="333"/>
    </location>
</feature>
<reference evidence="5 6" key="1">
    <citation type="submission" date="2019-06" db="EMBL/GenBank/DDBJ databases">
        <authorList>
            <person name="Palmer J.M."/>
        </authorList>
    </citation>
    <scope>NUCLEOTIDE SEQUENCE [LARGE SCALE GENOMIC DNA]</scope>
    <source>
        <strain evidence="5 6">TWF788</strain>
    </source>
</reference>
<dbReference type="PANTHER" id="PTHR15074">
    <property type="entry name" value="METHYL-CPG-BINDING PROTEIN"/>
    <property type="match status" value="1"/>
</dbReference>
<evidence type="ECO:0000313" key="5">
    <source>
        <dbReference type="EMBL" id="KAF3186726.1"/>
    </source>
</evidence>
<name>A0A7C8Q054_ORBOL</name>
<sequence>MDLTEQATEGSTGRGRRASSRIQKLVEEPIVPGTQEESDIPSEVVEEASNVEDGLDEPSEPNAVLPSEDSSMETSPYFAESTPQTSTRRLRPRTFRSPIKVPPLLLSKRVTRSASTTTPRARKQDEMATTNEETPQKSKSDKSSKTPKTASSKKPSKEKPEKSPKDTSKPPSRTPAKTPAKALAKAADKTPGKTPSKPLAKTPAKTTEPTSSENPTKSSTRKSNTSTATGSSESDLILKYGENFDWEEYAKFCMRRNRLPTDPSVTSVIENIKLYGNWKGENQKSSGKASGASKKKQSVAESSTAAANEPKEEKKRTKEERKVERELKKQRREERRRRKEEKKSKKEREGETKKKHKHKKKSQEEEEDKEAGTDASSEGATPRKQQSSSSPEASGNTSADSAQPTKSRKRKSDDSETPKPKKARKAEPEAAGAESTAAVEEPKSTTKQRKSPAKQDVPSTALETVSESILNLGSSSPSKRVPAGTSVIVPPPVDAVSFGLIQEEVCHNPYYLLIATVFLQKTKGSSAIPVFREFLSRWPTPQDLLASSMDQVKELFNPLGLHTVRAKTVWMMAHHFHLLDPYKKPRGPQSWKVRADYKPEDPTGLNRKWGCIIGDVYGCGTYVIDSWRIFCMKPGEGGFIDGTTVGKPQKRKTAYDDTLALPVAAYPSDFNPGDEEWRKISPDREVLDKELQAYIRWMHAKDAAGFGTMIHNP</sequence>
<accession>A0A7C8Q054</accession>
<evidence type="ECO:0000256" key="3">
    <source>
        <dbReference type="SAM" id="MobiDB-lite"/>
    </source>
</evidence>
<feature type="compositionally biased region" description="Basic and acidic residues" evidence="3">
    <location>
        <begin position="155"/>
        <end position="168"/>
    </location>
</feature>
<evidence type="ECO:0000256" key="2">
    <source>
        <dbReference type="ARBA" id="ARBA00023242"/>
    </source>
</evidence>
<keyword evidence="2" id="KW-0539">Nucleus</keyword>
<dbReference type="PANTHER" id="PTHR15074:SF0">
    <property type="entry name" value="METHYL-CPG-BINDING DOMAIN PROTEIN 4-LIKE PROTEIN"/>
    <property type="match status" value="1"/>
</dbReference>
<feature type="compositionally biased region" description="Acidic residues" evidence="3">
    <location>
        <begin position="36"/>
        <end position="59"/>
    </location>
</feature>
<gene>
    <name evidence="5" type="ORF">TWF788_002951</name>
</gene>
<evidence type="ECO:0000313" key="6">
    <source>
        <dbReference type="Proteomes" id="UP000479691"/>
    </source>
</evidence>
<dbReference type="SUPFAM" id="SSF48150">
    <property type="entry name" value="DNA-glycosylase"/>
    <property type="match status" value="1"/>
</dbReference>
<feature type="compositionally biased region" description="Polar residues" evidence="3">
    <location>
        <begin position="204"/>
        <end position="215"/>
    </location>
</feature>
<feature type="domain" description="HhH-GPD" evidence="4">
    <location>
        <begin position="514"/>
        <end position="616"/>
    </location>
</feature>
<dbReference type="EMBL" id="JAABOE010000016">
    <property type="protein sequence ID" value="KAF3186726.1"/>
    <property type="molecule type" value="Genomic_DNA"/>
</dbReference>
<feature type="compositionally biased region" description="Low complexity" evidence="3">
    <location>
        <begin position="283"/>
        <end position="292"/>
    </location>
</feature>
<feature type="compositionally biased region" description="Polar residues" evidence="3">
    <location>
        <begin position="374"/>
        <end position="405"/>
    </location>
</feature>
<dbReference type="GO" id="GO:0003677">
    <property type="term" value="F:DNA binding"/>
    <property type="evidence" value="ECO:0007669"/>
    <property type="project" value="InterPro"/>
</dbReference>
<dbReference type="GO" id="GO:0006285">
    <property type="term" value="P:base-excision repair, AP site formation"/>
    <property type="evidence" value="ECO:0007669"/>
    <property type="project" value="UniProtKB-ARBA"/>
</dbReference>
<feature type="compositionally biased region" description="Low complexity" evidence="3">
    <location>
        <begin position="169"/>
        <end position="185"/>
    </location>
</feature>